<organism evidence="1 2">
    <name type="scientific">Armillaria borealis</name>
    <dbReference type="NCBI Taxonomy" id="47425"/>
    <lineage>
        <taxon>Eukaryota</taxon>
        <taxon>Fungi</taxon>
        <taxon>Dikarya</taxon>
        <taxon>Basidiomycota</taxon>
        <taxon>Agaricomycotina</taxon>
        <taxon>Agaricomycetes</taxon>
        <taxon>Agaricomycetidae</taxon>
        <taxon>Agaricales</taxon>
        <taxon>Marasmiineae</taxon>
        <taxon>Physalacriaceae</taxon>
        <taxon>Armillaria</taxon>
    </lineage>
</organism>
<evidence type="ECO:0000313" key="1">
    <source>
        <dbReference type="EMBL" id="KAK0431331.1"/>
    </source>
</evidence>
<accession>A0AA39IVN5</accession>
<comment type="caution">
    <text evidence="1">The sequence shown here is derived from an EMBL/GenBank/DDBJ whole genome shotgun (WGS) entry which is preliminary data.</text>
</comment>
<dbReference type="EMBL" id="JAUEPT010000117">
    <property type="protein sequence ID" value="KAK0431331.1"/>
    <property type="molecule type" value="Genomic_DNA"/>
</dbReference>
<name>A0AA39IVN5_9AGAR</name>
<sequence length="366" mass="41244">MHIQLRRKPQAPTGILFSLPVELLEHILHDSCNTGRKALRSTCAHLCRLATPFVFETLVVNIAKTSLSNSRDRLRFFAALVSGKTLARYVRHLRLVSLTIPVGNRVGTLDRIFFNKTKKQTSKKMEALLAAAIPFMTSLQSVRYDGTDAELLASVALSKQLSNIPCMSVVFINNRSSAIPRIDLGFLHITELSILRPWYLDFTVTFVSDDTRLSSVGLDTHSYSSDPASTAILEHPKGKYRCITNLSLCGKWALRHSNVPFLVPKLRHLRSLELCIEFVASEFWSALQAERICIQRVSLSLSDNDPALFDYLCSYSGLHSLFLRIRSGFGEETRKGMERVRERHGKLVECEPPGLQFAPYDVEDFS</sequence>
<proteinExistence type="predicted"/>
<reference evidence="1" key="1">
    <citation type="submission" date="2023-06" db="EMBL/GenBank/DDBJ databases">
        <authorList>
            <consortium name="Lawrence Berkeley National Laboratory"/>
            <person name="Ahrendt S."/>
            <person name="Sahu N."/>
            <person name="Indic B."/>
            <person name="Wong-Bajracharya J."/>
            <person name="Merenyi Z."/>
            <person name="Ke H.-M."/>
            <person name="Monk M."/>
            <person name="Kocsube S."/>
            <person name="Drula E."/>
            <person name="Lipzen A."/>
            <person name="Balint B."/>
            <person name="Henrissat B."/>
            <person name="Andreopoulos B."/>
            <person name="Martin F.M."/>
            <person name="Harder C.B."/>
            <person name="Rigling D."/>
            <person name="Ford K.L."/>
            <person name="Foster G.D."/>
            <person name="Pangilinan J."/>
            <person name="Papanicolaou A."/>
            <person name="Barry K."/>
            <person name="LaButti K."/>
            <person name="Viragh M."/>
            <person name="Koriabine M."/>
            <person name="Yan M."/>
            <person name="Riley R."/>
            <person name="Champramary S."/>
            <person name="Plett K.L."/>
            <person name="Tsai I.J."/>
            <person name="Slot J."/>
            <person name="Sipos G."/>
            <person name="Plett J."/>
            <person name="Nagy L.G."/>
            <person name="Grigoriev I.V."/>
        </authorList>
    </citation>
    <scope>NUCLEOTIDE SEQUENCE</scope>
    <source>
        <strain evidence="1">FPL87.14</strain>
    </source>
</reference>
<protein>
    <recommendedName>
        <fullName evidence="3">F-box domain-containing protein</fullName>
    </recommendedName>
</protein>
<evidence type="ECO:0000313" key="2">
    <source>
        <dbReference type="Proteomes" id="UP001175226"/>
    </source>
</evidence>
<dbReference type="AlphaFoldDB" id="A0AA39IVN5"/>
<evidence type="ECO:0008006" key="3">
    <source>
        <dbReference type="Google" id="ProtNLM"/>
    </source>
</evidence>
<gene>
    <name evidence="1" type="ORF">EV421DRAFT_2041327</name>
</gene>
<keyword evidence="2" id="KW-1185">Reference proteome</keyword>
<dbReference type="Proteomes" id="UP001175226">
    <property type="component" value="Unassembled WGS sequence"/>
</dbReference>